<proteinExistence type="inferred from homology"/>
<evidence type="ECO:0000256" key="13">
    <source>
        <dbReference type="PROSITE-ProRule" id="PRU01263"/>
    </source>
</evidence>
<evidence type="ECO:0000256" key="3">
    <source>
        <dbReference type="ARBA" id="ARBA00006991"/>
    </source>
</evidence>
<feature type="domain" description="ZAD" evidence="16">
    <location>
        <begin position="26"/>
        <end position="105"/>
    </location>
</feature>
<dbReference type="SMART" id="SM00355">
    <property type="entry name" value="ZnF_C2H2"/>
    <property type="match status" value="7"/>
</dbReference>
<evidence type="ECO:0000313" key="19">
    <source>
        <dbReference type="RefSeq" id="XP_030386504.1"/>
    </source>
</evidence>
<evidence type="ECO:0000256" key="9">
    <source>
        <dbReference type="ARBA" id="ARBA00023125"/>
    </source>
</evidence>
<evidence type="ECO:0000256" key="1">
    <source>
        <dbReference type="ARBA" id="ARBA00003767"/>
    </source>
</evidence>
<dbReference type="SMART" id="SM00868">
    <property type="entry name" value="zf-AD"/>
    <property type="match status" value="2"/>
</dbReference>
<keyword evidence="4 13" id="KW-0479">Metal-binding</keyword>
<feature type="binding site" evidence="13">
    <location>
        <position position="28"/>
    </location>
    <ligand>
        <name>Zn(2+)</name>
        <dbReference type="ChEBI" id="CHEBI:29105"/>
    </ligand>
</feature>
<keyword evidence="11" id="KW-0539">Nucleus</keyword>
<dbReference type="GO" id="GO:0045893">
    <property type="term" value="P:positive regulation of DNA-templated transcription"/>
    <property type="evidence" value="ECO:0007669"/>
    <property type="project" value="UniProtKB-ARBA"/>
</dbReference>
<dbReference type="Pfam" id="PF07776">
    <property type="entry name" value="zf-AD"/>
    <property type="match status" value="1"/>
</dbReference>
<dbReference type="RefSeq" id="XP_030386503.1">
    <property type="nucleotide sequence ID" value="XM_030530643.1"/>
</dbReference>
<feature type="binding site" evidence="13">
    <location>
        <position position="81"/>
    </location>
    <ligand>
        <name>Zn(2+)</name>
        <dbReference type="ChEBI" id="CHEBI:29105"/>
    </ligand>
</feature>
<dbReference type="FunFam" id="3.30.160.60:FF:001732">
    <property type="entry name" value="Zgc:162936"/>
    <property type="match status" value="1"/>
</dbReference>
<keyword evidence="9" id="KW-0238">DNA-binding</keyword>
<dbReference type="SUPFAM" id="SSF57667">
    <property type="entry name" value="beta-beta-alpha zinc fingers"/>
    <property type="match status" value="4"/>
</dbReference>
<feature type="domain" description="C2H2-type" evidence="15">
    <location>
        <begin position="310"/>
        <end position="337"/>
    </location>
</feature>
<dbReference type="InterPro" id="IPR013087">
    <property type="entry name" value="Znf_C2H2_type"/>
</dbReference>
<feature type="binding site" evidence="13">
    <location>
        <position position="78"/>
    </location>
    <ligand>
        <name>Zn(2+)</name>
        <dbReference type="ChEBI" id="CHEBI:29105"/>
    </ligand>
</feature>
<comment type="function">
    <text evidence="1">May be involved in transcriptional regulation.</text>
</comment>
<evidence type="ECO:0000256" key="12">
    <source>
        <dbReference type="PROSITE-ProRule" id="PRU00042"/>
    </source>
</evidence>
<dbReference type="FunFam" id="3.30.160.60:FF:000145">
    <property type="entry name" value="Zinc finger protein 574"/>
    <property type="match status" value="1"/>
</dbReference>
<comment type="similarity">
    <text evidence="3">Belongs to the krueppel C2H2-type zinc-finger protein family.</text>
</comment>
<feature type="region of interest" description="Disordered" evidence="14">
    <location>
        <begin position="488"/>
        <end position="508"/>
    </location>
</feature>
<evidence type="ECO:0000256" key="2">
    <source>
        <dbReference type="ARBA" id="ARBA00004123"/>
    </source>
</evidence>
<keyword evidence="8" id="KW-0805">Transcription regulation</keyword>
<evidence type="ECO:0000256" key="11">
    <source>
        <dbReference type="ARBA" id="ARBA00023242"/>
    </source>
</evidence>
<evidence type="ECO:0000256" key="10">
    <source>
        <dbReference type="ARBA" id="ARBA00023163"/>
    </source>
</evidence>
<evidence type="ECO:0000256" key="8">
    <source>
        <dbReference type="ARBA" id="ARBA00023015"/>
    </source>
</evidence>
<dbReference type="RefSeq" id="XP_030386504.1">
    <property type="nucleotide sequence ID" value="XM_030530644.1"/>
</dbReference>
<evidence type="ECO:0000256" key="14">
    <source>
        <dbReference type="SAM" id="MobiDB-lite"/>
    </source>
</evidence>
<dbReference type="AlphaFoldDB" id="A0A6J2UGH4"/>
<dbReference type="SUPFAM" id="SSF57716">
    <property type="entry name" value="Glucocorticoid receptor-like (DNA-binding domain)"/>
    <property type="match status" value="1"/>
</dbReference>
<dbReference type="InterPro" id="IPR036236">
    <property type="entry name" value="Znf_C2H2_sf"/>
</dbReference>
<dbReference type="GeneID" id="115633247"/>
<dbReference type="FunFam" id="3.30.160.60:FF:004171">
    <property type="entry name" value="LD39664p"/>
    <property type="match status" value="1"/>
</dbReference>
<evidence type="ECO:0000313" key="18">
    <source>
        <dbReference type="RefSeq" id="XP_030386503.1"/>
    </source>
</evidence>
<dbReference type="Pfam" id="PF00096">
    <property type="entry name" value="zf-C2H2"/>
    <property type="match status" value="7"/>
</dbReference>
<feature type="domain" description="C2H2-type" evidence="15">
    <location>
        <begin position="366"/>
        <end position="393"/>
    </location>
</feature>
<name>A0A6J2UGH4_DROLE</name>
<evidence type="ECO:0000313" key="17">
    <source>
        <dbReference type="Proteomes" id="UP000504634"/>
    </source>
</evidence>
<dbReference type="PANTHER" id="PTHR24409:SF295">
    <property type="entry name" value="AZ2-RELATED"/>
    <property type="match status" value="1"/>
</dbReference>
<dbReference type="PROSITE" id="PS00028">
    <property type="entry name" value="ZINC_FINGER_C2H2_1"/>
    <property type="match status" value="6"/>
</dbReference>
<sequence length="508" mass="57821">MSIADGPGNRVGMDPTSCTEEVQRLPLCRVCNKKSPKCYSLFAPHLMSGELTTLATVLSFCANMEVLEEDHFLPSQICSKCAQCLSQVYDFKRTVLRTDHMLRKEYSDRCQRQRETALKALSVVAANATKSPLSSPALEEPENIEAEEPEDIEFIEEATKLDLVEQESCQYIYVYETGYENTDSVIDVSNAESVIEESAEDDEVAFECDEQQFESDEQSTVVEMIDQEEIESDYELEKEVLDVVLHQEDDGDLLKQSMETEKNNALSVKPRKSRERKSQPEFQCSICGKKLSTTNSFKYHMQLHSDETPFVCKICGESFKTRNAYDGHITLHNPNNPNKCDHCGKTYRQASSLRNHMLTHTGIKPFRCDICGKGLTQKSGYKKHMLTHTGEKPHTCDICQREFRYSSNLIAHKRSHSQEKPYQCDICHKKSFVSSSELNRHKLVHSNEKPFLCPECGKTFKRHVSFAMHQQTHAAFRTRMQEVEPNTLIVDDLSPPPDSDDNPNGDPA</sequence>
<feature type="binding site" evidence="13">
    <location>
        <position position="31"/>
    </location>
    <ligand>
        <name>Zn(2+)</name>
        <dbReference type="ChEBI" id="CHEBI:29105"/>
    </ligand>
</feature>
<keyword evidence="5" id="KW-0677">Repeat</keyword>
<dbReference type="Proteomes" id="UP000504634">
    <property type="component" value="Unplaced"/>
</dbReference>
<feature type="domain" description="C2H2-type" evidence="15">
    <location>
        <begin position="338"/>
        <end position="365"/>
    </location>
</feature>
<dbReference type="Gene3D" id="3.40.1800.20">
    <property type="match status" value="1"/>
</dbReference>
<keyword evidence="10" id="KW-0804">Transcription</keyword>
<dbReference type="Gene3D" id="3.30.160.60">
    <property type="entry name" value="Classic Zinc Finger"/>
    <property type="match status" value="6"/>
</dbReference>
<accession>A0A6J2UGH4</accession>
<dbReference type="GO" id="GO:0005634">
    <property type="term" value="C:nucleus"/>
    <property type="evidence" value="ECO:0007669"/>
    <property type="project" value="UniProtKB-SubCell"/>
</dbReference>
<dbReference type="GO" id="GO:0000981">
    <property type="term" value="F:DNA-binding transcription factor activity, RNA polymerase II-specific"/>
    <property type="evidence" value="ECO:0007669"/>
    <property type="project" value="TreeGrafter"/>
</dbReference>
<comment type="subcellular location">
    <subcellularLocation>
        <location evidence="2">Nucleus</location>
    </subcellularLocation>
</comment>
<dbReference type="PROSITE" id="PS51915">
    <property type="entry name" value="ZAD"/>
    <property type="match status" value="1"/>
</dbReference>
<evidence type="ECO:0000256" key="4">
    <source>
        <dbReference type="ARBA" id="ARBA00022723"/>
    </source>
</evidence>
<dbReference type="GO" id="GO:0005694">
    <property type="term" value="C:chromosome"/>
    <property type="evidence" value="ECO:0007669"/>
    <property type="project" value="UniProtKB-ARBA"/>
</dbReference>
<dbReference type="GO" id="GO:0008270">
    <property type="term" value="F:zinc ion binding"/>
    <property type="evidence" value="ECO:0007669"/>
    <property type="project" value="UniProtKB-UniRule"/>
</dbReference>
<evidence type="ECO:0000256" key="7">
    <source>
        <dbReference type="ARBA" id="ARBA00022833"/>
    </source>
</evidence>
<gene>
    <name evidence="18 19" type="primary">LOC115633247</name>
</gene>
<feature type="region of interest" description="Disordered" evidence="14">
    <location>
        <begin position="258"/>
        <end position="277"/>
    </location>
</feature>
<dbReference type="GO" id="GO:0000977">
    <property type="term" value="F:RNA polymerase II transcription regulatory region sequence-specific DNA binding"/>
    <property type="evidence" value="ECO:0007669"/>
    <property type="project" value="TreeGrafter"/>
</dbReference>
<protein>
    <submittedName>
        <fullName evidence="18 19">Zinc finger protein 23</fullName>
    </submittedName>
</protein>
<feature type="compositionally biased region" description="Acidic residues" evidence="14">
    <location>
        <begin position="498"/>
        <end position="508"/>
    </location>
</feature>
<dbReference type="InterPro" id="IPR012934">
    <property type="entry name" value="Znf_AD"/>
</dbReference>
<dbReference type="FunFam" id="3.30.160.60:FF:002110">
    <property type="entry name" value="Zinc finger protein 1053"/>
    <property type="match status" value="1"/>
</dbReference>
<dbReference type="PANTHER" id="PTHR24409">
    <property type="entry name" value="ZINC FINGER PROTEIN 142"/>
    <property type="match status" value="1"/>
</dbReference>
<evidence type="ECO:0000259" key="15">
    <source>
        <dbReference type="PROSITE" id="PS50157"/>
    </source>
</evidence>
<organism evidence="17 18">
    <name type="scientific">Drosophila lebanonensis</name>
    <name type="common">Fruit fly</name>
    <name type="synonym">Scaptodrosophila lebanonensis</name>
    <dbReference type="NCBI Taxonomy" id="7225"/>
    <lineage>
        <taxon>Eukaryota</taxon>
        <taxon>Metazoa</taxon>
        <taxon>Ecdysozoa</taxon>
        <taxon>Arthropoda</taxon>
        <taxon>Hexapoda</taxon>
        <taxon>Insecta</taxon>
        <taxon>Pterygota</taxon>
        <taxon>Neoptera</taxon>
        <taxon>Endopterygota</taxon>
        <taxon>Diptera</taxon>
        <taxon>Brachycera</taxon>
        <taxon>Muscomorpha</taxon>
        <taxon>Ephydroidea</taxon>
        <taxon>Drosophilidae</taxon>
        <taxon>Scaptodrosophila</taxon>
    </lineage>
</organism>
<keyword evidence="6 12" id="KW-0863">Zinc-finger</keyword>
<reference evidence="18 19" key="1">
    <citation type="submission" date="2025-04" db="UniProtKB">
        <authorList>
            <consortium name="RefSeq"/>
        </authorList>
    </citation>
    <scope>IDENTIFICATION</scope>
    <source>
        <strain evidence="18 19">11010-0011.00</strain>
        <tissue evidence="18 19">Whole body</tissue>
    </source>
</reference>
<dbReference type="FunFam" id="3.30.160.60:FF:002343">
    <property type="entry name" value="Zinc finger protein 33A"/>
    <property type="match status" value="1"/>
</dbReference>
<evidence type="ECO:0000259" key="16">
    <source>
        <dbReference type="PROSITE" id="PS51915"/>
    </source>
</evidence>
<keyword evidence="17" id="KW-1185">Reference proteome</keyword>
<dbReference type="OrthoDB" id="6077919at2759"/>
<feature type="domain" description="C2H2-type" evidence="15">
    <location>
        <begin position="422"/>
        <end position="450"/>
    </location>
</feature>
<feature type="domain" description="C2H2-type" evidence="15">
    <location>
        <begin position="451"/>
        <end position="478"/>
    </location>
</feature>
<dbReference type="PROSITE" id="PS50157">
    <property type="entry name" value="ZINC_FINGER_C2H2_2"/>
    <property type="match status" value="7"/>
</dbReference>
<feature type="domain" description="C2H2-type" evidence="15">
    <location>
        <begin position="282"/>
        <end position="309"/>
    </location>
</feature>
<feature type="domain" description="C2H2-type" evidence="15">
    <location>
        <begin position="394"/>
        <end position="421"/>
    </location>
</feature>
<evidence type="ECO:0000256" key="6">
    <source>
        <dbReference type="ARBA" id="ARBA00022771"/>
    </source>
</evidence>
<keyword evidence="7 13" id="KW-0862">Zinc</keyword>
<evidence type="ECO:0000256" key="5">
    <source>
        <dbReference type="ARBA" id="ARBA00022737"/>
    </source>
</evidence>